<comment type="caution">
    <text evidence="8">The sequence shown here is derived from an EMBL/GenBank/DDBJ whole genome shotgun (WGS) entry which is preliminary data.</text>
</comment>
<sequence>MARRHDGQARDLGPGPSLQPVGTRREARALAANDNRRAGPSHASALPPDAVAIIESVPVAVNQAGRAGAGAWRLRFAERWRPRVDPLTGWTGGGDPLAQIELRFPDREAAERYCRREGVPFELRGSPALRRPAQPCLTGEAPPRLCCWPTGPHARCCSQYPIVMAPQLDHAMQQPAVASAG</sequence>
<organism evidence="8 9">
    <name type="scientific">Sphingomonas spermidinifaciens</name>
    <dbReference type="NCBI Taxonomy" id="1141889"/>
    <lineage>
        <taxon>Bacteria</taxon>
        <taxon>Pseudomonadati</taxon>
        <taxon>Pseudomonadota</taxon>
        <taxon>Alphaproteobacteria</taxon>
        <taxon>Sphingomonadales</taxon>
        <taxon>Sphingomonadaceae</taxon>
        <taxon>Sphingomonas</taxon>
    </lineage>
</organism>
<dbReference type="Pfam" id="PF04800">
    <property type="entry name" value="NDUS4"/>
    <property type="match status" value="1"/>
</dbReference>
<dbReference type="GO" id="GO:0022900">
    <property type="term" value="P:electron transport chain"/>
    <property type="evidence" value="ECO:0007669"/>
    <property type="project" value="InterPro"/>
</dbReference>
<evidence type="ECO:0000256" key="7">
    <source>
        <dbReference type="SAM" id="MobiDB-lite"/>
    </source>
</evidence>
<evidence type="ECO:0000313" key="8">
    <source>
        <dbReference type="EMBL" id="PCD03336.1"/>
    </source>
</evidence>
<evidence type="ECO:0000256" key="3">
    <source>
        <dbReference type="ARBA" id="ARBA00022660"/>
    </source>
</evidence>
<evidence type="ECO:0000256" key="1">
    <source>
        <dbReference type="ARBA" id="ARBA00004370"/>
    </source>
</evidence>
<keyword evidence="6" id="KW-0472">Membrane</keyword>
<evidence type="ECO:0000256" key="2">
    <source>
        <dbReference type="ARBA" id="ARBA00022448"/>
    </source>
</evidence>
<dbReference type="EMBL" id="NWMW01000001">
    <property type="protein sequence ID" value="PCD03336.1"/>
    <property type="molecule type" value="Genomic_DNA"/>
</dbReference>
<dbReference type="InterPro" id="IPR038532">
    <property type="entry name" value="NDUFS4-like_sf"/>
</dbReference>
<evidence type="ECO:0000313" key="9">
    <source>
        <dbReference type="Proteomes" id="UP000218366"/>
    </source>
</evidence>
<dbReference type="GO" id="GO:0016020">
    <property type="term" value="C:membrane"/>
    <property type="evidence" value="ECO:0007669"/>
    <property type="project" value="UniProtKB-SubCell"/>
</dbReference>
<dbReference type="OrthoDB" id="7267013at2"/>
<protein>
    <recommendedName>
        <fullName evidence="10">ETC complex I subunit</fullName>
    </recommendedName>
</protein>
<comment type="subcellular location">
    <subcellularLocation>
        <location evidence="1">Membrane</location>
    </subcellularLocation>
</comment>
<evidence type="ECO:0008006" key="10">
    <source>
        <dbReference type="Google" id="ProtNLM"/>
    </source>
</evidence>
<keyword evidence="3" id="KW-0679">Respiratory chain</keyword>
<keyword evidence="5" id="KW-0249">Electron transport</keyword>
<evidence type="ECO:0000256" key="5">
    <source>
        <dbReference type="ARBA" id="ARBA00022982"/>
    </source>
</evidence>
<feature type="region of interest" description="Disordered" evidence="7">
    <location>
        <begin position="1"/>
        <end position="45"/>
    </location>
</feature>
<keyword evidence="4" id="KW-0809">Transit peptide</keyword>
<dbReference type="Proteomes" id="UP000218366">
    <property type="component" value="Unassembled WGS sequence"/>
</dbReference>
<evidence type="ECO:0000256" key="6">
    <source>
        <dbReference type="ARBA" id="ARBA00023136"/>
    </source>
</evidence>
<accession>A0A2A4B6R7</accession>
<dbReference type="AlphaFoldDB" id="A0A2A4B6R7"/>
<gene>
    <name evidence="8" type="ORF">COC42_02765</name>
</gene>
<name>A0A2A4B6R7_9SPHN</name>
<proteinExistence type="predicted"/>
<reference evidence="8 9" key="1">
    <citation type="submission" date="2017-09" db="EMBL/GenBank/DDBJ databases">
        <title>Sphingomonas spermidinifaciens 9NM-10, whole genome shotgun sequence.</title>
        <authorList>
            <person name="Feng G."/>
            <person name="Zhu H."/>
        </authorList>
    </citation>
    <scope>NUCLEOTIDE SEQUENCE [LARGE SCALE GENOMIC DNA]</scope>
    <source>
        <strain evidence="8 9">9NM-10</strain>
    </source>
</reference>
<evidence type="ECO:0000256" key="4">
    <source>
        <dbReference type="ARBA" id="ARBA00022946"/>
    </source>
</evidence>
<keyword evidence="9" id="KW-1185">Reference proteome</keyword>
<dbReference type="InterPro" id="IPR006885">
    <property type="entry name" value="NADH_UbQ_FeS_4_mit-like"/>
</dbReference>
<dbReference type="Gene3D" id="3.30.160.190">
    <property type="entry name" value="atu1810 like domain"/>
    <property type="match status" value="1"/>
</dbReference>
<keyword evidence="2" id="KW-0813">Transport</keyword>